<reference evidence="1" key="1">
    <citation type="submission" date="2023-05" db="EMBL/GenBank/DDBJ databases">
        <authorList>
            <person name="Zhang X."/>
        </authorList>
    </citation>
    <scope>NUCLEOTIDE SEQUENCE</scope>
    <source>
        <strain evidence="1">YF14B1</strain>
    </source>
</reference>
<accession>A0AAE3QJ54</accession>
<comment type="caution">
    <text evidence="1">The sequence shown here is derived from an EMBL/GenBank/DDBJ whole genome shotgun (WGS) entry which is preliminary data.</text>
</comment>
<dbReference type="RefSeq" id="WP_313976864.1">
    <property type="nucleotide sequence ID" value="NZ_JASJOS010000003.1"/>
</dbReference>
<protein>
    <submittedName>
        <fullName evidence="1">Uncharacterized protein</fullName>
    </submittedName>
</protein>
<dbReference type="Proteomes" id="UP001241110">
    <property type="component" value="Unassembled WGS sequence"/>
</dbReference>
<proteinExistence type="predicted"/>
<dbReference type="AlphaFoldDB" id="A0AAE3QJ54"/>
<name>A0AAE3QJ54_9BACT</name>
<evidence type="ECO:0000313" key="1">
    <source>
        <dbReference type="EMBL" id="MDJ1480292.1"/>
    </source>
</evidence>
<evidence type="ECO:0000313" key="2">
    <source>
        <dbReference type="Proteomes" id="UP001241110"/>
    </source>
</evidence>
<dbReference type="EMBL" id="JASJOS010000003">
    <property type="protein sequence ID" value="MDJ1480292.1"/>
    <property type="molecule type" value="Genomic_DNA"/>
</dbReference>
<organism evidence="1 2">
    <name type="scientific">Xanthocytophaga flava</name>
    <dbReference type="NCBI Taxonomy" id="3048013"/>
    <lineage>
        <taxon>Bacteria</taxon>
        <taxon>Pseudomonadati</taxon>
        <taxon>Bacteroidota</taxon>
        <taxon>Cytophagia</taxon>
        <taxon>Cytophagales</taxon>
        <taxon>Rhodocytophagaceae</taxon>
        <taxon>Xanthocytophaga</taxon>
    </lineage>
</organism>
<gene>
    <name evidence="1" type="ORF">QNI16_07335</name>
</gene>
<sequence>MTHSEYTNYFRTLCEKHKDLQHSDQEQHFARIVLSVDELGQSNLDDFLMNENSGLFSPFMILASAENVYEDNQSDNIKKHFAGMFWLLTTSDQEFDKEEEAYENMEKLAEQFLSRMKQDFSVRMNNRFYTLQETTISKVGRIGLYLGVRVGFQFYTTANQALAYDAANWND</sequence>